<evidence type="ECO:0000313" key="2">
    <source>
        <dbReference type="EMBL" id="AKD02312.1"/>
    </source>
</evidence>
<evidence type="ECO:0000313" key="3">
    <source>
        <dbReference type="Proteomes" id="UP000033109"/>
    </source>
</evidence>
<dbReference type="Pfam" id="PF01527">
    <property type="entry name" value="HTH_Tnp_1"/>
    <property type="match status" value="1"/>
</dbReference>
<dbReference type="InterPro" id="IPR052546">
    <property type="entry name" value="Transposase_8_domain"/>
</dbReference>
<feature type="coiled-coil region" evidence="1">
    <location>
        <begin position="49"/>
        <end position="76"/>
    </location>
</feature>
<dbReference type="GO" id="GO:0006313">
    <property type="term" value="P:DNA transposition"/>
    <property type="evidence" value="ECO:0007669"/>
    <property type="project" value="InterPro"/>
</dbReference>
<dbReference type="OrthoDB" id="1495855at2"/>
<dbReference type="PANTHER" id="PTHR33609">
    <property type="entry name" value="LOW CALCIUM RESPONSE LOCUS PROTEIN S"/>
    <property type="match status" value="1"/>
</dbReference>
<dbReference type="InterPro" id="IPR002514">
    <property type="entry name" value="Transposase_8"/>
</dbReference>
<organism evidence="2 3">
    <name type="scientific">Pontibacter korlensis</name>
    <dbReference type="NCBI Taxonomy" id="400092"/>
    <lineage>
        <taxon>Bacteria</taxon>
        <taxon>Pseudomonadati</taxon>
        <taxon>Bacteroidota</taxon>
        <taxon>Cytophagia</taxon>
        <taxon>Cytophagales</taxon>
        <taxon>Hymenobacteraceae</taxon>
        <taxon>Pontibacter</taxon>
    </lineage>
</organism>
<dbReference type="GO" id="GO:0004803">
    <property type="term" value="F:transposase activity"/>
    <property type="evidence" value="ECO:0007669"/>
    <property type="project" value="InterPro"/>
</dbReference>
<proteinExistence type="predicted"/>
<keyword evidence="1" id="KW-0175">Coiled coil</keyword>
<dbReference type="GO" id="GO:0003677">
    <property type="term" value="F:DNA binding"/>
    <property type="evidence" value="ECO:0007669"/>
    <property type="project" value="InterPro"/>
</dbReference>
<dbReference type="PANTHER" id="PTHR33609:SF5">
    <property type="entry name" value="LOW CALCIUM RESPONSE LOCUS PROTEIN S"/>
    <property type="match status" value="1"/>
</dbReference>
<dbReference type="AlphaFoldDB" id="A0A0E3UV87"/>
<dbReference type="Proteomes" id="UP000033109">
    <property type="component" value="Chromosome"/>
</dbReference>
<sequence>MKKTRFTESQIIKAIKEHENGRNAQELCRELGITTAAFYKWRQRYSGLEVKELKRMKELEEENARLKKMFAELSLVHHALKDAVEKKVLS</sequence>
<dbReference type="EMBL" id="CP009621">
    <property type="protein sequence ID" value="AKD02312.1"/>
    <property type="molecule type" value="Genomic_DNA"/>
</dbReference>
<dbReference type="InterPro" id="IPR009057">
    <property type="entry name" value="Homeodomain-like_sf"/>
</dbReference>
<accession>A0A0E3UV87</accession>
<dbReference type="KEGG" id="pko:PKOR_03140"/>
<dbReference type="HOGENOM" id="CLU_027402_34_1_10"/>
<evidence type="ECO:0000256" key="1">
    <source>
        <dbReference type="SAM" id="Coils"/>
    </source>
</evidence>
<dbReference type="SUPFAM" id="SSF46689">
    <property type="entry name" value="Homeodomain-like"/>
    <property type="match status" value="1"/>
</dbReference>
<dbReference type="RefSeq" id="WP_046309089.1">
    <property type="nucleotide sequence ID" value="NZ_CP009621.1"/>
</dbReference>
<dbReference type="PATRIC" id="fig|400092.3.peg.710"/>
<reference evidence="2 3" key="1">
    <citation type="journal article" date="2015" name="Sci. Rep.">
        <title>Unraveling adaptation of Pontibacter korlensis to radiation and infertility in desert through complete genome and comparative transcriptomic analysis.</title>
        <authorList>
            <person name="Dai J."/>
            <person name="Dai W."/>
            <person name="Qiu C."/>
            <person name="Yang Z."/>
            <person name="Zhang Y."/>
            <person name="Zhou M."/>
            <person name="Zhang L."/>
            <person name="Fang C."/>
            <person name="Gao Q."/>
            <person name="Yang Q."/>
            <person name="Li X."/>
            <person name="Wang Z."/>
            <person name="Wang Z."/>
            <person name="Jia Z."/>
            <person name="Chen X."/>
        </authorList>
    </citation>
    <scope>NUCLEOTIDE SEQUENCE [LARGE SCALE GENOMIC DNA]</scope>
    <source>
        <strain evidence="2 3">X14-1T</strain>
    </source>
</reference>
<protein>
    <submittedName>
        <fullName evidence="2">Transposase</fullName>
    </submittedName>
</protein>
<keyword evidence="3" id="KW-1185">Reference proteome</keyword>
<name>A0A0E3UV87_9BACT</name>
<gene>
    <name evidence="2" type="ORF">PKOR_03140</name>
</gene>